<evidence type="ECO:0000256" key="13">
    <source>
        <dbReference type="SAM" id="MobiDB-lite"/>
    </source>
</evidence>
<evidence type="ECO:0000313" key="17">
    <source>
        <dbReference type="Proteomes" id="UP001307889"/>
    </source>
</evidence>
<dbReference type="PANTHER" id="PTHR11351">
    <property type="entry name" value="ACYL-COA DESATURASE"/>
    <property type="match status" value="1"/>
</dbReference>
<evidence type="ECO:0000256" key="4">
    <source>
        <dbReference type="ARBA" id="ARBA00022692"/>
    </source>
</evidence>
<feature type="compositionally biased region" description="Basic and acidic residues" evidence="13">
    <location>
        <begin position="349"/>
        <end position="368"/>
    </location>
</feature>
<comment type="similarity">
    <text evidence="2 12">Belongs to the fatty acid desaturase type 1 family.</text>
</comment>
<feature type="transmembrane region" description="Helical" evidence="14">
    <location>
        <begin position="203"/>
        <end position="224"/>
    </location>
</feature>
<evidence type="ECO:0000256" key="11">
    <source>
        <dbReference type="ARBA" id="ARBA00023160"/>
    </source>
</evidence>
<keyword evidence="6 14" id="KW-1133">Transmembrane helix</keyword>
<evidence type="ECO:0000256" key="9">
    <source>
        <dbReference type="ARBA" id="ARBA00023098"/>
    </source>
</evidence>
<keyword evidence="5" id="KW-0276">Fatty acid metabolism</keyword>
<evidence type="ECO:0000256" key="6">
    <source>
        <dbReference type="ARBA" id="ARBA00022989"/>
    </source>
</evidence>
<keyword evidence="9" id="KW-0443">Lipid metabolism</keyword>
<keyword evidence="3 12" id="KW-0444">Lipid biosynthesis</keyword>
<dbReference type="EMBL" id="AP028911">
    <property type="protein sequence ID" value="BES92417.1"/>
    <property type="molecule type" value="Genomic_DNA"/>
</dbReference>
<name>A0ABN7AM82_9HEMI</name>
<keyword evidence="4 12" id="KW-0812">Transmembrane</keyword>
<comment type="subcellular location">
    <subcellularLocation>
        <location evidence="1">Membrane</location>
        <topology evidence="1">Multi-pass membrane protein</topology>
    </subcellularLocation>
</comment>
<evidence type="ECO:0000259" key="15">
    <source>
        <dbReference type="Pfam" id="PF00487"/>
    </source>
</evidence>
<feature type="transmembrane region" description="Helical" evidence="14">
    <location>
        <begin position="88"/>
        <end position="109"/>
    </location>
</feature>
<comment type="cofactor">
    <cofactor evidence="12">
        <name>Fe(2+)</name>
        <dbReference type="ChEBI" id="CHEBI:29033"/>
    </cofactor>
</comment>
<evidence type="ECO:0000256" key="10">
    <source>
        <dbReference type="ARBA" id="ARBA00023136"/>
    </source>
</evidence>
<keyword evidence="10 14" id="KW-0472">Membrane</keyword>
<keyword evidence="8" id="KW-0408">Iron</keyword>
<sequence>MAPNLTGSGSGLFLADAEIVTTKHVGQTPKITKPIQQHTQPAHPQPQGRTYKWEIVWRNVFGFIYLHLGAAYGLYLAFVTPIKLQTTLFTYFCGFMGGMGITAGAHRLWAHKTYKANTALRVILMVCNCLAFQNHVYEWVRDHRVHHKFTDTDADPHNSRRGFFFSHMGWLLMKKHSDVKTKGKLVDMSDLEEDKVLMFQKKYYLLLMPLFCFFLPTMIPIWLWNENAHVAWYACVFRFVLSLNCTWLVNSAAHMWGTKPYDKNISPVQNYYVSALAYGEGWHNYHHAFPWDYKTSEFSGYSFNFTTAFIDLFARLGWAYDLKTVNPDMIEKRAKRTGDGSHASTHGKKSSEQDTHNDHEGDIWGWDDKDMKESDRKMVVYYNRKSE</sequence>
<evidence type="ECO:0000313" key="16">
    <source>
        <dbReference type="EMBL" id="BES92417.1"/>
    </source>
</evidence>
<keyword evidence="7 12" id="KW-0560">Oxidoreductase</keyword>
<feature type="region of interest" description="Disordered" evidence="13">
    <location>
        <begin position="334"/>
        <end position="368"/>
    </location>
</feature>
<reference evidence="16 17" key="1">
    <citation type="submission" date="2023-09" db="EMBL/GenBank/DDBJ databases">
        <title>Nesidiocoris tenuis whole genome shotgun sequence.</title>
        <authorList>
            <person name="Shibata T."/>
            <person name="Shimoda M."/>
            <person name="Kobayashi T."/>
            <person name="Uehara T."/>
        </authorList>
    </citation>
    <scope>NUCLEOTIDE SEQUENCE [LARGE SCALE GENOMIC DNA]</scope>
    <source>
        <strain evidence="16 17">Japan</strain>
    </source>
</reference>
<feature type="transmembrane region" description="Helical" evidence="14">
    <location>
        <begin position="60"/>
        <end position="82"/>
    </location>
</feature>
<dbReference type="InterPro" id="IPR015876">
    <property type="entry name" value="Acyl-CoA_DS"/>
</dbReference>
<evidence type="ECO:0000256" key="14">
    <source>
        <dbReference type="SAM" id="Phobius"/>
    </source>
</evidence>
<evidence type="ECO:0000256" key="5">
    <source>
        <dbReference type="ARBA" id="ARBA00022832"/>
    </source>
</evidence>
<evidence type="ECO:0000256" key="7">
    <source>
        <dbReference type="ARBA" id="ARBA00023002"/>
    </source>
</evidence>
<organism evidence="16 17">
    <name type="scientific">Nesidiocoris tenuis</name>
    <dbReference type="NCBI Taxonomy" id="355587"/>
    <lineage>
        <taxon>Eukaryota</taxon>
        <taxon>Metazoa</taxon>
        <taxon>Ecdysozoa</taxon>
        <taxon>Arthropoda</taxon>
        <taxon>Hexapoda</taxon>
        <taxon>Insecta</taxon>
        <taxon>Pterygota</taxon>
        <taxon>Neoptera</taxon>
        <taxon>Paraneoptera</taxon>
        <taxon>Hemiptera</taxon>
        <taxon>Heteroptera</taxon>
        <taxon>Panheteroptera</taxon>
        <taxon>Cimicomorpha</taxon>
        <taxon>Miridae</taxon>
        <taxon>Dicyphina</taxon>
        <taxon>Nesidiocoris</taxon>
    </lineage>
</organism>
<evidence type="ECO:0000256" key="1">
    <source>
        <dbReference type="ARBA" id="ARBA00004141"/>
    </source>
</evidence>
<protein>
    <submittedName>
        <fullName evidence="16">Stearoyl-CoA desaturase (Delta-9 desaturase)</fullName>
    </submittedName>
</protein>
<dbReference type="PANTHER" id="PTHR11351:SF98">
    <property type="entry name" value="RE43130P"/>
    <property type="match status" value="1"/>
</dbReference>
<comment type="domain">
    <text evidence="12">The histidine box domains are involved in binding the catalytic metal ions.</text>
</comment>
<evidence type="ECO:0000256" key="3">
    <source>
        <dbReference type="ARBA" id="ARBA00022516"/>
    </source>
</evidence>
<dbReference type="Pfam" id="PF00487">
    <property type="entry name" value="FA_desaturase"/>
    <property type="match status" value="1"/>
</dbReference>
<keyword evidence="17" id="KW-1185">Reference proteome</keyword>
<gene>
    <name evidence="16" type="ORF">NTJ_05226</name>
</gene>
<evidence type="ECO:0000256" key="12">
    <source>
        <dbReference type="RuleBase" id="RU000581"/>
    </source>
</evidence>
<dbReference type="Proteomes" id="UP001307889">
    <property type="component" value="Chromosome 3"/>
</dbReference>
<proteinExistence type="inferred from homology"/>
<keyword evidence="11 12" id="KW-0275">Fatty acid biosynthesis</keyword>
<dbReference type="CDD" id="cd03505">
    <property type="entry name" value="Delta9-FADS-like"/>
    <property type="match status" value="1"/>
</dbReference>
<feature type="transmembrane region" description="Helical" evidence="14">
    <location>
        <begin position="230"/>
        <end position="249"/>
    </location>
</feature>
<accession>A0ABN7AM82</accession>
<evidence type="ECO:0000256" key="8">
    <source>
        <dbReference type="ARBA" id="ARBA00023004"/>
    </source>
</evidence>
<evidence type="ECO:0000256" key="2">
    <source>
        <dbReference type="ARBA" id="ARBA00009295"/>
    </source>
</evidence>
<dbReference type="InterPro" id="IPR005804">
    <property type="entry name" value="FA_desaturase_dom"/>
</dbReference>
<dbReference type="PRINTS" id="PR00075">
    <property type="entry name" value="FACDDSATRASE"/>
</dbReference>
<feature type="domain" description="Fatty acid desaturase" evidence="15">
    <location>
        <begin position="88"/>
        <end position="290"/>
    </location>
</feature>